<dbReference type="EMBL" id="CACRXK020023623">
    <property type="protein sequence ID" value="CAB4037929.1"/>
    <property type="molecule type" value="Genomic_DNA"/>
</dbReference>
<evidence type="ECO:0000313" key="7">
    <source>
        <dbReference type="EMBL" id="CAB4037929.1"/>
    </source>
</evidence>
<organism evidence="7 8">
    <name type="scientific">Paramuricea clavata</name>
    <name type="common">Red gorgonian</name>
    <name type="synonym">Violescent sea-whip</name>
    <dbReference type="NCBI Taxonomy" id="317549"/>
    <lineage>
        <taxon>Eukaryota</taxon>
        <taxon>Metazoa</taxon>
        <taxon>Cnidaria</taxon>
        <taxon>Anthozoa</taxon>
        <taxon>Octocorallia</taxon>
        <taxon>Malacalcyonacea</taxon>
        <taxon>Plexauridae</taxon>
        <taxon>Paramuricea</taxon>
    </lineage>
</organism>
<evidence type="ECO:0000313" key="8">
    <source>
        <dbReference type="Proteomes" id="UP001152795"/>
    </source>
</evidence>
<reference evidence="7" key="1">
    <citation type="submission" date="2020-04" db="EMBL/GenBank/DDBJ databases">
        <authorList>
            <person name="Alioto T."/>
            <person name="Alioto T."/>
            <person name="Gomez Garrido J."/>
        </authorList>
    </citation>
    <scope>NUCLEOTIDE SEQUENCE</scope>
    <source>
        <strain evidence="7">A484AB</strain>
    </source>
</reference>
<protein>
    <submittedName>
        <fullName evidence="7">Lysosome membrane 2-like</fullName>
    </submittedName>
</protein>
<name>A0A6S7LQD9_PARCT</name>
<evidence type="ECO:0000256" key="4">
    <source>
        <dbReference type="ARBA" id="ARBA00022989"/>
    </source>
</evidence>
<keyword evidence="6" id="KW-0325">Glycoprotein</keyword>
<keyword evidence="5" id="KW-0472">Membrane</keyword>
<accession>A0A6S7LQD9</accession>
<dbReference type="GO" id="GO:0016020">
    <property type="term" value="C:membrane"/>
    <property type="evidence" value="ECO:0007669"/>
    <property type="project" value="UniProtKB-SubCell"/>
</dbReference>
<proteinExistence type="inferred from homology"/>
<gene>
    <name evidence="7" type="ORF">PACLA_8A051384</name>
</gene>
<dbReference type="AlphaFoldDB" id="A0A6S7LQD9"/>
<comment type="subcellular location">
    <subcellularLocation>
        <location evidence="1">Membrane</location>
    </subcellularLocation>
</comment>
<dbReference type="PANTHER" id="PTHR11923:SF51">
    <property type="entry name" value="LYSOSOME MEMBRANE PROTEIN 2"/>
    <property type="match status" value="1"/>
</dbReference>
<evidence type="ECO:0000256" key="6">
    <source>
        <dbReference type="ARBA" id="ARBA00023180"/>
    </source>
</evidence>
<evidence type="ECO:0000256" key="5">
    <source>
        <dbReference type="ARBA" id="ARBA00023136"/>
    </source>
</evidence>
<dbReference type="GO" id="GO:0005044">
    <property type="term" value="F:scavenger receptor activity"/>
    <property type="evidence" value="ECO:0007669"/>
    <property type="project" value="TreeGrafter"/>
</dbReference>
<dbReference type="PANTHER" id="PTHR11923">
    <property type="entry name" value="SCAVENGER RECEPTOR CLASS B TYPE-1 SR-B1"/>
    <property type="match status" value="1"/>
</dbReference>
<comment type="caution">
    <text evidence="7">The sequence shown here is derived from an EMBL/GenBank/DDBJ whole genome shotgun (WGS) entry which is preliminary data.</text>
</comment>
<keyword evidence="8" id="KW-1185">Reference proteome</keyword>
<comment type="similarity">
    <text evidence="2">Belongs to the CD36 family.</text>
</comment>
<keyword evidence="3" id="KW-0812">Transmembrane</keyword>
<evidence type="ECO:0000256" key="1">
    <source>
        <dbReference type="ARBA" id="ARBA00004370"/>
    </source>
</evidence>
<dbReference type="OrthoDB" id="18585at2759"/>
<dbReference type="GO" id="GO:0005737">
    <property type="term" value="C:cytoplasm"/>
    <property type="evidence" value="ECO:0007669"/>
    <property type="project" value="TreeGrafter"/>
</dbReference>
<dbReference type="Pfam" id="PF01130">
    <property type="entry name" value="CD36"/>
    <property type="match status" value="1"/>
</dbReference>
<keyword evidence="4" id="KW-1133">Transmembrane helix</keyword>
<dbReference type="InterPro" id="IPR002159">
    <property type="entry name" value="CD36_fam"/>
</dbReference>
<dbReference type="Proteomes" id="UP001152795">
    <property type="component" value="Unassembled WGS sequence"/>
</dbReference>
<evidence type="ECO:0000256" key="2">
    <source>
        <dbReference type="ARBA" id="ARBA00010532"/>
    </source>
</evidence>
<dbReference type="PRINTS" id="PR01609">
    <property type="entry name" value="CD36FAMILY"/>
</dbReference>
<sequence>MKCYCCCGPKTRYTTLLLCGVVLIVLPLALHNYINGIIKQKIADNVKIAPGSQIYDQWKKPTIPIYLKIYTFTIANPDEVKEGKPPYVFEKGPYSYRESREKIDITWGENNVNYNQIINYTFDPETSCDGCDPKKDIITSINIPFVVIVQKLDSFIDIPTLNVIVFIFLKHFKESLFSTRTVHETIWGYNETFFDDYDKFRDEVIKRGGIFGPFLNRTLPKFPHVFALQPNPSYDGNSTIYTGQSDIDLVGCYQRWKENFGSLRIWHSRYANMLNGTDGSVYKPDISKDDTLYIFITQLCRSLNVKYLDELTVHGIDGYRFNPPKYLFESGDINPNNKGFCNPNCLPSGLLSVNACVPFNAPIVVSQPHFLNGNKSLQKMVLGLHPNEEKHDTFLTLEPNTGIPLQASKRIQFNIHVEPFSGVSDLENVKAAQVPIMWIDEHVRIDSGNANKLKKDVLNNLEIIKWIEIGLYILGGLMVLIAIILFIRLCCRNNDESRLKLVAENGHDYENYGTNGQAGHANPSLINASD</sequence>
<evidence type="ECO:0000256" key="3">
    <source>
        <dbReference type="ARBA" id="ARBA00022692"/>
    </source>
</evidence>